<keyword evidence="1" id="KW-0732">Signal</keyword>
<reference evidence="2 3" key="1">
    <citation type="submission" date="2021-03" db="EMBL/GenBank/DDBJ databases">
        <title>Aliifodinibius sp. nov., a new bacterium isolated from saline soil.</title>
        <authorList>
            <person name="Galisteo C."/>
            <person name="De La Haba R."/>
            <person name="Sanchez-Porro C."/>
            <person name="Ventosa A."/>
        </authorList>
    </citation>
    <scope>NUCLEOTIDE SEQUENCE [LARGE SCALE GENOMIC DNA]</scope>
    <source>
        <strain evidence="2 3">1BSP15-2V2</strain>
    </source>
</reference>
<dbReference type="Proteomes" id="UP001207918">
    <property type="component" value="Unassembled WGS sequence"/>
</dbReference>
<organism evidence="2 3">
    <name type="scientific">Fodinibius salsisoli</name>
    <dbReference type="NCBI Taxonomy" id="2820877"/>
    <lineage>
        <taxon>Bacteria</taxon>
        <taxon>Pseudomonadati</taxon>
        <taxon>Balneolota</taxon>
        <taxon>Balneolia</taxon>
        <taxon>Balneolales</taxon>
        <taxon>Balneolaceae</taxon>
        <taxon>Fodinibius</taxon>
    </lineage>
</organism>
<name>A0ABT3PJM7_9BACT</name>
<sequence length="135" mass="14995">MQKIILSSVGVFILLSLSANVHAQFRDGRTTAKSDTISNLNVPVEYLLNPSLESLSAVENFSLGLSGPQPIQMGNVTKFLLKGGVSLLRGKSENIPLYSFENAWKYPGPTVEYPETMSEYEGFLQRYDQYNPDSQ</sequence>
<evidence type="ECO:0000256" key="1">
    <source>
        <dbReference type="SAM" id="SignalP"/>
    </source>
</evidence>
<accession>A0ABT3PJM7</accession>
<evidence type="ECO:0000313" key="3">
    <source>
        <dbReference type="Proteomes" id="UP001207918"/>
    </source>
</evidence>
<dbReference type="EMBL" id="JAGGJA010000002">
    <property type="protein sequence ID" value="MCW9706145.1"/>
    <property type="molecule type" value="Genomic_DNA"/>
</dbReference>
<evidence type="ECO:0000313" key="2">
    <source>
        <dbReference type="EMBL" id="MCW9706145.1"/>
    </source>
</evidence>
<protein>
    <submittedName>
        <fullName evidence="2">Uncharacterized protein</fullName>
    </submittedName>
</protein>
<proteinExistence type="predicted"/>
<gene>
    <name evidence="2" type="ORF">J6I44_04740</name>
</gene>
<dbReference type="RefSeq" id="WP_265764840.1">
    <property type="nucleotide sequence ID" value="NZ_JAGGJA010000002.1"/>
</dbReference>
<keyword evidence="3" id="KW-1185">Reference proteome</keyword>
<feature type="chain" id="PRO_5047176147" evidence="1">
    <location>
        <begin position="24"/>
        <end position="135"/>
    </location>
</feature>
<comment type="caution">
    <text evidence="2">The sequence shown here is derived from an EMBL/GenBank/DDBJ whole genome shotgun (WGS) entry which is preliminary data.</text>
</comment>
<feature type="signal peptide" evidence="1">
    <location>
        <begin position="1"/>
        <end position="23"/>
    </location>
</feature>